<evidence type="ECO:0000313" key="2">
    <source>
        <dbReference type="EMBL" id="KAE8998217.1"/>
    </source>
</evidence>
<dbReference type="GO" id="GO:0019005">
    <property type="term" value="C:SCF ubiquitin ligase complex"/>
    <property type="evidence" value="ECO:0007669"/>
    <property type="project" value="TreeGrafter"/>
</dbReference>
<evidence type="ECO:0000313" key="5">
    <source>
        <dbReference type="Proteomes" id="UP000435112"/>
    </source>
</evidence>
<evidence type="ECO:0008006" key="6">
    <source>
        <dbReference type="Google" id="ProtNLM"/>
    </source>
</evidence>
<protein>
    <recommendedName>
        <fullName evidence="6">F-box domain-containing protein</fullName>
    </recommendedName>
</protein>
<dbReference type="InterPro" id="IPR001611">
    <property type="entry name" value="Leu-rich_rpt"/>
</dbReference>
<dbReference type="PANTHER" id="PTHR13318">
    <property type="entry name" value="PARTNER OF PAIRED, ISOFORM B-RELATED"/>
    <property type="match status" value="1"/>
</dbReference>
<comment type="caution">
    <text evidence="3">The sequence shown here is derived from an EMBL/GenBank/DDBJ whole genome shotgun (WGS) entry which is preliminary data.</text>
</comment>
<dbReference type="Proteomes" id="UP000435112">
    <property type="component" value="Unassembled WGS sequence"/>
</dbReference>
<dbReference type="GO" id="GO:0031146">
    <property type="term" value="P:SCF-dependent proteasomal ubiquitin-dependent protein catabolic process"/>
    <property type="evidence" value="ECO:0007669"/>
    <property type="project" value="TreeGrafter"/>
</dbReference>
<dbReference type="Proteomes" id="UP000434957">
    <property type="component" value="Unassembled WGS sequence"/>
</dbReference>
<evidence type="ECO:0000313" key="3">
    <source>
        <dbReference type="EMBL" id="KAE9313989.1"/>
    </source>
</evidence>
<dbReference type="Gene3D" id="3.80.10.10">
    <property type="entry name" value="Ribonuclease Inhibitor"/>
    <property type="match status" value="4"/>
</dbReference>
<dbReference type="Pfam" id="PF13516">
    <property type="entry name" value="LRR_6"/>
    <property type="match status" value="1"/>
</dbReference>
<evidence type="ECO:0000256" key="1">
    <source>
        <dbReference type="SAM" id="MobiDB-lite"/>
    </source>
</evidence>
<dbReference type="SUPFAM" id="SSF52058">
    <property type="entry name" value="L domain-like"/>
    <property type="match status" value="1"/>
</dbReference>
<dbReference type="InterPro" id="IPR006553">
    <property type="entry name" value="Leu-rich_rpt_Cys-con_subtyp"/>
</dbReference>
<evidence type="ECO:0000313" key="4">
    <source>
        <dbReference type="Proteomes" id="UP000434957"/>
    </source>
</evidence>
<organism evidence="3 4">
    <name type="scientific">Phytophthora rubi</name>
    <dbReference type="NCBI Taxonomy" id="129364"/>
    <lineage>
        <taxon>Eukaryota</taxon>
        <taxon>Sar</taxon>
        <taxon>Stramenopiles</taxon>
        <taxon>Oomycota</taxon>
        <taxon>Peronosporomycetes</taxon>
        <taxon>Peronosporales</taxon>
        <taxon>Peronosporaceae</taxon>
        <taxon>Phytophthora</taxon>
    </lineage>
</organism>
<gene>
    <name evidence="2" type="ORF">PR002_g18796</name>
    <name evidence="3" type="ORF">PR003_g19361</name>
</gene>
<dbReference type="SUPFAM" id="SSF52047">
    <property type="entry name" value="RNI-like"/>
    <property type="match status" value="1"/>
</dbReference>
<reference evidence="3 4" key="1">
    <citation type="submission" date="2018-08" db="EMBL/GenBank/DDBJ databases">
        <title>Genomic investigation of the strawberry pathogen Phytophthora fragariae indicates pathogenicity is determined by transcriptional variation in three key races.</title>
        <authorList>
            <person name="Adams T.M."/>
            <person name="Armitage A.D."/>
            <person name="Sobczyk M.K."/>
            <person name="Bates H.J."/>
            <person name="Dunwell J.M."/>
            <person name="Nellist C.F."/>
            <person name="Harrison R.J."/>
        </authorList>
    </citation>
    <scope>NUCLEOTIDE SEQUENCE [LARGE SCALE GENOMIC DNA]</scope>
    <source>
        <strain evidence="2 5">SCRP324</strain>
        <strain evidence="3 4">SCRP333</strain>
    </source>
</reference>
<feature type="region of interest" description="Disordered" evidence="1">
    <location>
        <begin position="110"/>
        <end position="129"/>
    </location>
</feature>
<keyword evidence="4" id="KW-1185">Reference proteome</keyword>
<dbReference type="AlphaFoldDB" id="A0A6A4E006"/>
<feature type="compositionally biased region" description="Low complexity" evidence="1">
    <location>
        <begin position="111"/>
        <end position="126"/>
    </location>
</feature>
<dbReference type="InterPro" id="IPR032675">
    <property type="entry name" value="LRR_dom_sf"/>
</dbReference>
<dbReference type="SMART" id="SM00367">
    <property type="entry name" value="LRR_CC"/>
    <property type="match status" value="8"/>
</dbReference>
<dbReference type="EMBL" id="QXFT01001625">
    <property type="protein sequence ID" value="KAE9313989.1"/>
    <property type="molecule type" value="Genomic_DNA"/>
</dbReference>
<accession>A0A6A4E006</accession>
<dbReference type="OrthoDB" id="64561at2759"/>
<sequence length="661" mass="71908">MDGLECHLQHTMPTELWDEHLIPFLTLNEAVALAELSHFFYDVVHEHIQLRAEASLVCTVPELLHVLSKWRNLRNVAFQPVGGDLESDRVQENIHYNVNASGGLIVDLEGSQPAQEPEPAQAPSESYTDEDGVSVPMRYSCPKVLQNCISSGNDGQVKRLNLSGIVRVSLFDGVNRLQELGLSGCSQIDGLHWLNGIREVDLSYCNFLEDVSFLSRSHHVDLSYCHAVVDLSPLAKCESVQLNVCRGISDVSPLSHVRRVSLRNCPGVSDVSALGNVHELNLGGCANVTIVSALGNVHELNLSGCINVTDVSALGGVHTLKLRKCSGVVDVSALGGVQDLDLTGCINVTDVSALGRVPKLQLALCRYVSDISALGDGVQELSLRQCDFVTDLSALTKKSSSLRDLDLSSCTGFPSSELRHLPPLDRLVLSRCSQLTDLQGLSRVRELDVSFCKNLRSLGSTLREVHAIVTYRCEKLEDIQVLEKSAKQLAKVNLSGCSRISDISFISGAQDVDLRFCDALEDVGPLAQSARILKLAGCSKLVDVSPLARVRELDLSYCPRIEDVSALQAVHTLSLRHCPSVRDVSALSRVHTLNLSGCVQLEDVSALRNVHELNLSDCCKVTDVGMLTGVRVLDLRYNKNNADALKAGVSKLRGLVPIIRM</sequence>
<proteinExistence type="predicted"/>
<dbReference type="EMBL" id="QXFU01001641">
    <property type="protein sequence ID" value="KAE8998217.1"/>
    <property type="molecule type" value="Genomic_DNA"/>
</dbReference>
<name>A0A6A4E006_9STRA</name>